<sequence>MLADRNACGGGAVLLWLYLFPVIVLAGYSATLALSRWRAAAVAGLGSADSRMP</sequence>
<reference evidence="2 3" key="1">
    <citation type="submission" date="2019-02" db="EMBL/GenBank/DDBJ databases">
        <title>Sequencing the genomes of 1000 actinobacteria strains.</title>
        <authorList>
            <person name="Klenk H.-P."/>
        </authorList>
    </citation>
    <scope>NUCLEOTIDE SEQUENCE [LARGE SCALE GENOMIC DNA]</scope>
    <source>
        <strain evidence="2 3">DSM 45612</strain>
    </source>
</reference>
<keyword evidence="1" id="KW-0812">Transmembrane</keyword>
<dbReference type="Proteomes" id="UP000294114">
    <property type="component" value="Unassembled WGS sequence"/>
</dbReference>
<organism evidence="2 3">
    <name type="scientific">Micromonospora kangleipakensis</name>
    <dbReference type="NCBI Taxonomy" id="1077942"/>
    <lineage>
        <taxon>Bacteria</taxon>
        <taxon>Bacillati</taxon>
        <taxon>Actinomycetota</taxon>
        <taxon>Actinomycetes</taxon>
        <taxon>Micromonosporales</taxon>
        <taxon>Micromonosporaceae</taxon>
        <taxon>Micromonospora</taxon>
    </lineage>
</organism>
<keyword evidence="1" id="KW-0472">Membrane</keyword>
<evidence type="ECO:0000256" key="1">
    <source>
        <dbReference type="SAM" id="Phobius"/>
    </source>
</evidence>
<protein>
    <submittedName>
        <fullName evidence="2">Uncharacterized protein</fullName>
    </submittedName>
</protein>
<evidence type="ECO:0000313" key="2">
    <source>
        <dbReference type="EMBL" id="RZU73996.1"/>
    </source>
</evidence>
<dbReference type="AlphaFoldDB" id="A0A4V2GD00"/>
<proteinExistence type="predicted"/>
<name>A0A4V2GD00_9ACTN</name>
<dbReference type="EMBL" id="SHLD01000001">
    <property type="protein sequence ID" value="RZU73996.1"/>
    <property type="molecule type" value="Genomic_DNA"/>
</dbReference>
<comment type="caution">
    <text evidence="2">The sequence shown here is derived from an EMBL/GenBank/DDBJ whole genome shotgun (WGS) entry which is preliminary data.</text>
</comment>
<evidence type="ECO:0000313" key="3">
    <source>
        <dbReference type="Proteomes" id="UP000294114"/>
    </source>
</evidence>
<accession>A0A4V2GD00</accession>
<keyword evidence="1" id="KW-1133">Transmembrane helix</keyword>
<gene>
    <name evidence="2" type="ORF">EV384_2433</name>
</gene>
<keyword evidence="3" id="KW-1185">Reference proteome</keyword>
<feature type="transmembrane region" description="Helical" evidence="1">
    <location>
        <begin position="12"/>
        <end position="34"/>
    </location>
</feature>